<proteinExistence type="predicted"/>
<sequence>MRLVAGSIAGSGAAISVHITRLGKQRWEGGAGLVT</sequence>
<evidence type="ECO:0000313" key="1">
    <source>
        <dbReference type="EMBL" id="CDF38176.1"/>
    </source>
</evidence>
<keyword evidence="2" id="KW-1185">Reference proteome</keyword>
<name>R7QL15_CHOCR</name>
<evidence type="ECO:0000313" key="2">
    <source>
        <dbReference type="Proteomes" id="UP000012073"/>
    </source>
</evidence>
<dbReference type="GeneID" id="17325763"/>
<dbReference type="RefSeq" id="XP_005718045.1">
    <property type="nucleotide sequence ID" value="XM_005717988.1"/>
</dbReference>
<reference evidence="2" key="1">
    <citation type="journal article" date="2013" name="Proc. Natl. Acad. Sci. U.S.A.">
        <title>Genome structure and metabolic features in the red seaweed Chondrus crispus shed light on evolution of the Archaeplastida.</title>
        <authorList>
            <person name="Collen J."/>
            <person name="Porcel B."/>
            <person name="Carre W."/>
            <person name="Ball S.G."/>
            <person name="Chaparro C."/>
            <person name="Tonon T."/>
            <person name="Barbeyron T."/>
            <person name="Michel G."/>
            <person name="Noel B."/>
            <person name="Valentin K."/>
            <person name="Elias M."/>
            <person name="Artiguenave F."/>
            <person name="Arun A."/>
            <person name="Aury J.M."/>
            <person name="Barbosa-Neto J.F."/>
            <person name="Bothwell J.H."/>
            <person name="Bouget F.Y."/>
            <person name="Brillet L."/>
            <person name="Cabello-Hurtado F."/>
            <person name="Capella-Gutierrez S."/>
            <person name="Charrier B."/>
            <person name="Cladiere L."/>
            <person name="Cock J.M."/>
            <person name="Coelho S.M."/>
            <person name="Colleoni C."/>
            <person name="Czjzek M."/>
            <person name="Da Silva C."/>
            <person name="Delage L."/>
            <person name="Denoeud F."/>
            <person name="Deschamps P."/>
            <person name="Dittami S.M."/>
            <person name="Gabaldon T."/>
            <person name="Gachon C.M."/>
            <person name="Groisillier A."/>
            <person name="Herve C."/>
            <person name="Jabbari K."/>
            <person name="Katinka M."/>
            <person name="Kloareg B."/>
            <person name="Kowalczyk N."/>
            <person name="Labadie K."/>
            <person name="Leblanc C."/>
            <person name="Lopez P.J."/>
            <person name="McLachlan D.H."/>
            <person name="Meslet-Cladiere L."/>
            <person name="Moustafa A."/>
            <person name="Nehr Z."/>
            <person name="Nyvall Collen P."/>
            <person name="Panaud O."/>
            <person name="Partensky F."/>
            <person name="Poulain J."/>
            <person name="Rensing S.A."/>
            <person name="Rousvoal S."/>
            <person name="Samson G."/>
            <person name="Symeonidi A."/>
            <person name="Weissenbach J."/>
            <person name="Zambounis A."/>
            <person name="Wincker P."/>
            <person name="Boyen C."/>
        </authorList>
    </citation>
    <scope>NUCLEOTIDE SEQUENCE [LARGE SCALE GENOMIC DNA]</scope>
    <source>
        <strain evidence="2">cv. Stackhouse</strain>
    </source>
</reference>
<protein>
    <submittedName>
        <fullName evidence="1">Uncharacterized protein</fullName>
    </submittedName>
</protein>
<gene>
    <name evidence="1" type="ORF">CHC_T00006058001</name>
</gene>
<dbReference type="Proteomes" id="UP000012073">
    <property type="component" value="Unassembled WGS sequence"/>
</dbReference>
<accession>R7QL15</accession>
<dbReference type="Gramene" id="CDF38176">
    <property type="protein sequence ID" value="CDF38176"/>
    <property type="gene ID" value="CHC_T00006058001"/>
</dbReference>
<dbReference type="AlphaFoldDB" id="R7QL15"/>
<dbReference type="EMBL" id="HG001899">
    <property type="protein sequence ID" value="CDF38176.1"/>
    <property type="molecule type" value="Genomic_DNA"/>
</dbReference>
<dbReference type="KEGG" id="ccp:CHC_T00006058001"/>
<organism evidence="1 2">
    <name type="scientific">Chondrus crispus</name>
    <name type="common">Carrageen Irish moss</name>
    <name type="synonym">Polymorpha crispa</name>
    <dbReference type="NCBI Taxonomy" id="2769"/>
    <lineage>
        <taxon>Eukaryota</taxon>
        <taxon>Rhodophyta</taxon>
        <taxon>Florideophyceae</taxon>
        <taxon>Rhodymeniophycidae</taxon>
        <taxon>Gigartinales</taxon>
        <taxon>Gigartinaceae</taxon>
        <taxon>Chondrus</taxon>
    </lineage>
</organism>